<accession>A0ABZ3F1T4</accession>
<dbReference type="RefSeq" id="WP_342759073.1">
    <property type="nucleotide sequence ID" value="NZ_CP146256.1"/>
</dbReference>
<evidence type="ECO:0000259" key="4">
    <source>
        <dbReference type="Pfam" id="PF08241"/>
    </source>
</evidence>
<evidence type="ECO:0000313" key="6">
    <source>
        <dbReference type="Proteomes" id="UP001451571"/>
    </source>
</evidence>
<keyword evidence="6" id="KW-1185">Reference proteome</keyword>
<reference evidence="5 6" key="1">
    <citation type="submission" date="2024-02" db="EMBL/GenBank/DDBJ databases">
        <title>Bacterial strain from lacustrine sediment.</title>
        <authorList>
            <person name="Petit C."/>
            <person name="Fadhlaoui K."/>
        </authorList>
    </citation>
    <scope>NUCLEOTIDE SEQUENCE [LARGE SCALE GENOMIC DNA]</scope>
    <source>
        <strain evidence="5 6">IPX-CK</strain>
    </source>
</reference>
<organism evidence="5 6">
    <name type="scientific">Kineothrix sedimenti</name>
    <dbReference type="NCBI Taxonomy" id="3123317"/>
    <lineage>
        <taxon>Bacteria</taxon>
        <taxon>Bacillati</taxon>
        <taxon>Bacillota</taxon>
        <taxon>Clostridia</taxon>
        <taxon>Lachnospirales</taxon>
        <taxon>Lachnospiraceae</taxon>
        <taxon>Kineothrix</taxon>
    </lineage>
</organism>
<gene>
    <name evidence="5" type="ORF">V6984_07040</name>
</gene>
<comment type="similarity">
    <text evidence="1">Belongs to the methyltransferase superfamily.</text>
</comment>
<dbReference type="Proteomes" id="UP001451571">
    <property type="component" value="Chromosome"/>
</dbReference>
<dbReference type="Pfam" id="PF08241">
    <property type="entry name" value="Methyltransf_11"/>
    <property type="match status" value="1"/>
</dbReference>
<dbReference type="GO" id="GO:0032259">
    <property type="term" value="P:methylation"/>
    <property type="evidence" value="ECO:0007669"/>
    <property type="project" value="UniProtKB-KW"/>
</dbReference>
<evidence type="ECO:0000256" key="3">
    <source>
        <dbReference type="ARBA" id="ARBA00022679"/>
    </source>
</evidence>
<dbReference type="GO" id="GO:0008168">
    <property type="term" value="F:methyltransferase activity"/>
    <property type="evidence" value="ECO:0007669"/>
    <property type="project" value="UniProtKB-KW"/>
</dbReference>
<evidence type="ECO:0000256" key="1">
    <source>
        <dbReference type="ARBA" id="ARBA00008361"/>
    </source>
</evidence>
<dbReference type="PANTHER" id="PTHR44942:SF4">
    <property type="entry name" value="METHYLTRANSFERASE TYPE 11 DOMAIN-CONTAINING PROTEIN"/>
    <property type="match status" value="1"/>
</dbReference>
<dbReference type="InterPro" id="IPR051052">
    <property type="entry name" value="Diverse_substrate_MTase"/>
</dbReference>
<proteinExistence type="inferred from homology"/>
<sequence>MNEAKFTGKANIYSKYRPSYPDGFIEYLYSEVGITKESVIADIGSGTGILTDLLLRQNSYVYGVEPNKDMRNIAEKELTAYDNFVSVNASAENTGLLDDSVDYITVAQAFHWFDRIKFKSECKRILKSQGKVILVWNSRDDKSELVMKNESINRKFCPDFKGFSDGMRGESPEEYSDFFKDGICEYKTFRCDLMFDEDSFIGRNMSASYAPERGDSNYEPYILELKKLYEEYSVSGSLCMPNITKSYVGEV</sequence>
<name>A0ABZ3F1T4_9FIRM</name>
<dbReference type="SUPFAM" id="SSF53335">
    <property type="entry name" value="S-adenosyl-L-methionine-dependent methyltransferases"/>
    <property type="match status" value="1"/>
</dbReference>
<evidence type="ECO:0000313" key="5">
    <source>
        <dbReference type="EMBL" id="XAH75507.1"/>
    </source>
</evidence>
<dbReference type="PANTHER" id="PTHR44942">
    <property type="entry name" value="METHYLTRANSF_11 DOMAIN-CONTAINING PROTEIN"/>
    <property type="match status" value="1"/>
</dbReference>
<keyword evidence="3" id="KW-0808">Transferase</keyword>
<protein>
    <submittedName>
        <fullName evidence="5">Class I SAM-dependent methyltransferase</fullName>
    </submittedName>
</protein>
<dbReference type="InterPro" id="IPR013216">
    <property type="entry name" value="Methyltransf_11"/>
</dbReference>
<dbReference type="EMBL" id="CP146256">
    <property type="protein sequence ID" value="XAH75507.1"/>
    <property type="molecule type" value="Genomic_DNA"/>
</dbReference>
<dbReference type="InterPro" id="IPR029063">
    <property type="entry name" value="SAM-dependent_MTases_sf"/>
</dbReference>
<keyword evidence="2 5" id="KW-0489">Methyltransferase</keyword>
<dbReference type="Gene3D" id="3.40.50.150">
    <property type="entry name" value="Vaccinia Virus protein VP39"/>
    <property type="match status" value="1"/>
</dbReference>
<dbReference type="CDD" id="cd02440">
    <property type="entry name" value="AdoMet_MTases"/>
    <property type="match status" value="1"/>
</dbReference>
<evidence type="ECO:0000256" key="2">
    <source>
        <dbReference type="ARBA" id="ARBA00022603"/>
    </source>
</evidence>
<feature type="domain" description="Methyltransferase type 11" evidence="4">
    <location>
        <begin position="42"/>
        <end position="134"/>
    </location>
</feature>